<protein>
    <submittedName>
        <fullName evidence="1">Uncharacterized protein</fullName>
    </submittedName>
</protein>
<evidence type="ECO:0000313" key="1">
    <source>
        <dbReference type="EMBL" id="OPH47883.1"/>
    </source>
</evidence>
<reference evidence="2" key="1">
    <citation type="submission" date="2016-07" db="EMBL/GenBank/DDBJ databases">
        <authorList>
            <person name="Florea S."/>
            <person name="Webb J.S."/>
            <person name="Jaromczyk J."/>
            <person name="Schardl C.L."/>
        </authorList>
    </citation>
    <scope>NUCLEOTIDE SEQUENCE [LARGE SCALE GENOMIC DNA]</scope>
    <source>
        <strain evidence="2">CY1</strain>
    </source>
</reference>
<dbReference type="EMBL" id="MBTG01000052">
    <property type="protein sequence ID" value="OPH47883.1"/>
    <property type="molecule type" value="Genomic_DNA"/>
</dbReference>
<organism evidence="1 2">
    <name type="scientific">Paenibacillus ferrarius</name>
    <dbReference type="NCBI Taxonomy" id="1469647"/>
    <lineage>
        <taxon>Bacteria</taxon>
        <taxon>Bacillati</taxon>
        <taxon>Bacillota</taxon>
        <taxon>Bacilli</taxon>
        <taxon>Bacillales</taxon>
        <taxon>Paenibacillaceae</taxon>
        <taxon>Paenibacillus</taxon>
    </lineage>
</organism>
<dbReference type="AlphaFoldDB" id="A0A1V4H9G4"/>
<name>A0A1V4H9G4_9BACL</name>
<gene>
    <name evidence="1" type="ORF">BC351_39390</name>
</gene>
<comment type="caution">
    <text evidence="1">The sequence shown here is derived from an EMBL/GenBank/DDBJ whole genome shotgun (WGS) entry which is preliminary data.</text>
</comment>
<sequence length="72" mass="8774">MMGSITFMWDDGASRSDQIRSPKCKSLRKYRNFRANLVKKWKCLQLCRHFYLFQPYIQKKPQKPAQTQEFNR</sequence>
<proteinExistence type="predicted"/>
<keyword evidence="2" id="KW-1185">Reference proteome</keyword>
<dbReference type="Proteomes" id="UP000190626">
    <property type="component" value="Unassembled WGS sequence"/>
</dbReference>
<accession>A0A1V4H9G4</accession>
<evidence type="ECO:0000313" key="2">
    <source>
        <dbReference type="Proteomes" id="UP000190626"/>
    </source>
</evidence>